<dbReference type="AlphaFoldDB" id="A0A6J4LCM4"/>
<organism evidence="2">
    <name type="scientific">uncultured Gemmatimonadota bacterium</name>
    <dbReference type="NCBI Taxonomy" id="203437"/>
    <lineage>
        <taxon>Bacteria</taxon>
        <taxon>Pseudomonadati</taxon>
        <taxon>Gemmatimonadota</taxon>
        <taxon>environmental samples</taxon>
    </lineage>
</organism>
<dbReference type="EMBL" id="CADCTW010000114">
    <property type="protein sequence ID" value="CAA9329094.1"/>
    <property type="molecule type" value="Genomic_DNA"/>
</dbReference>
<proteinExistence type="predicted"/>
<evidence type="ECO:0000313" key="2">
    <source>
        <dbReference type="EMBL" id="CAA9329094.1"/>
    </source>
</evidence>
<dbReference type="PANTHER" id="PTHR20930:SF0">
    <property type="entry name" value="PROTEIN ILRUN"/>
    <property type="match status" value="1"/>
</dbReference>
<dbReference type="Pfam" id="PF16158">
    <property type="entry name" value="N_BRCA1_IG"/>
    <property type="match status" value="3"/>
</dbReference>
<gene>
    <name evidence="2" type="ORF">AVDCRST_MAG68-2396</name>
</gene>
<dbReference type="InterPro" id="IPR032350">
    <property type="entry name" value="Nbr1_FW"/>
</dbReference>
<dbReference type="Gene3D" id="1.25.40.10">
    <property type="entry name" value="Tetratricopeptide repeat domain"/>
    <property type="match status" value="1"/>
</dbReference>
<feature type="domain" description="Nbr1 FW" evidence="1">
    <location>
        <begin position="478"/>
        <end position="563"/>
    </location>
</feature>
<reference evidence="2" key="1">
    <citation type="submission" date="2020-02" db="EMBL/GenBank/DDBJ databases">
        <authorList>
            <person name="Meier V. D."/>
        </authorList>
    </citation>
    <scope>NUCLEOTIDE SEQUENCE</scope>
    <source>
        <strain evidence="2">AVDCRST_MAG68</strain>
    </source>
</reference>
<name>A0A6J4LCM4_9BACT</name>
<accession>A0A6J4LCM4</accession>
<dbReference type="InterPro" id="IPR011990">
    <property type="entry name" value="TPR-like_helical_dom_sf"/>
</dbReference>
<feature type="domain" description="Nbr1 FW" evidence="1">
    <location>
        <begin position="356"/>
        <end position="437"/>
    </location>
</feature>
<evidence type="ECO:0000259" key="1">
    <source>
        <dbReference type="Pfam" id="PF16158"/>
    </source>
</evidence>
<feature type="domain" description="Nbr1 FW" evidence="1">
    <location>
        <begin position="612"/>
        <end position="706"/>
    </location>
</feature>
<dbReference type="PANTHER" id="PTHR20930">
    <property type="entry name" value="OVARIAN CARCINOMA ANTIGEN CA125-RELATED"/>
    <property type="match status" value="1"/>
</dbReference>
<dbReference type="SUPFAM" id="SSF48452">
    <property type="entry name" value="TPR-like"/>
    <property type="match status" value="1"/>
</dbReference>
<protein>
    <recommendedName>
        <fullName evidence="1">Nbr1 FW domain-containing protein</fullName>
    </recommendedName>
</protein>
<sequence>MGLFLKTLGGAVLRDGDGRTIDLPPKPLAVLVLLRLHDFASRRELERLLWQGVAGDTSNSLSQALGALRRYFPDLPRGKGSVSWTGRELLACDVDVLKRGEREPSARWDAIFAYQGIFLKGFRAEVGEGEFRLWVAQRQDELEVLFRRLWEEEVADAVAGERWDQLEKLGRHAVALDRFWQRGHAALVRALASNGNSDAARRHFGGVRRQLEEDEDGGYELEEVLEEAGARIEEWAAPSPGVRALLAEPAEPPMEPVPVSASESDLGAPVVQRKVGAVDDPHVPSRVRRRGVRFVIGGVVVALSALVLLARLPAGREATALRGSHAATTVSPAATCRPGEARAVLVDQDFKADPMNVVPPRRHFTTVWHLQNVGTCAWPASFRLHRDGPKPLSISDRDIPAQRVVPPGDTIQFPSSMVAPADTGVHGESWSLLEEGGRRVPLGGGRPSLAARIRVLAGPPPPCTPAQVEADLETKGYPDDWPVHTGERFTYEWTFMNRGDICAWDGSLALRFVSATPARMSDDSVRELRVESRVPASQGYTFQIPMRAPLRAGTYTETWRLVHGGRRAIPVNEAPTVTLRMDVRDDMSSLPVPAMCGRGQYAVAWMSTERPQDGIVVPANGRFVRKWTLANKGRCTWDRGVSLVHVRSVNGERRLPSRKIPTTRMVAPRSSYTFDVPIQVPGTPGITYEEHWSMVDPFGDTLRISLTPTIWAEVRVGPLQ</sequence>
<dbReference type="InterPro" id="IPR013783">
    <property type="entry name" value="Ig-like_fold"/>
</dbReference>
<dbReference type="Gene3D" id="2.60.40.10">
    <property type="entry name" value="Immunoglobulins"/>
    <property type="match status" value="3"/>
</dbReference>